<reference evidence="1 2" key="1">
    <citation type="journal article" date="2021" name="Elife">
        <title>Chloroplast acquisition without the gene transfer in kleptoplastic sea slugs, Plakobranchus ocellatus.</title>
        <authorList>
            <person name="Maeda T."/>
            <person name="Takahashi S."/>
            <person name="Yoshida T."/>
            <person name="Shimamura S."/>
            <person name="Takaki Y."/>
            <person name="Nagai Y."/>
            <person name="Toyoda A."/>
            <person name="Suzuki Y."/>
            <person name="Arimoto A."/>
            <person name="Ishii H."/>
            <person name="Satoh N."/>
            <person name="Nishiyama T."/>
            <person name="Hasebe M."/>
            <person name="Maruyama T."/>
            <person name="Minagawa J."/>
            <person name="Obokata J."/>
            <person name="Shigenobu S."/>
        </authorList>
    </citation>
    <scope>NUCLEOTIDE SEQUENCE [LARGE SCALE GENOMIC DNA]</scope>
</reference>
<sequence length="146" mass="17081">MIVEYHQYPVLLRIYHYPSLYYERCPSNPDHNYLDPSYPEALQEYNKFYPLGGKQGWGCIGILATFVLMKRGEGWRWEGLEKGRVCEGESGEGWRWEGLEKGRVCGGERGEGWRWEGLEKGRVCKGEMGEERKGEVKEERQGWKGR</sequence>
<protein>
    <submittedName>
        <fullName evidence="1">Uncharacterized protein</fullName>
    </submittedName>
</protein>
<dbReference type="EMBL" id="BLXT01008494">
    <property type="protein sequence ID" value="GFO49626.1"/>
    <property type="molecule type" value="Genomic_DNA"/>
</dbReference>
<organism evidence="1 2">
    <name type="scientific">Plakobranchus ocellatus</name>
    <dbReference type="NCBI Taxonomy" id="259542"/>
    <lineage>
        <taxon>Eukaryota</taxon>
        <taxon>Metazoa</taxon>
        <taxon>Spiralia</taxon>
        <taxon>Lophotrochozoa</taxon>
        <taxon>Mollusca</taxon>
        <taxon>Gastropoda</taxon>
        <taxon>Heterobranchia</taxon>
        <taxon>Euthyneura</taxon>
        <taxon>Panpulmonata</taxon>
        <taxon>Sacoglossa</taxon>
        <taxon>Placobranchoidea</taxon>
        <taxon>Plakobranchidae</taxon>
        <taxon>Plakobranchus</taxon>
    </lineage>
</organism>
<keyword evidence="2" id="KW-1185">Reference proteome</keyword>
<dbReference type="Proteomes" id="UP000735302">
    <property type="component" value="Unassembled WGS sequence"/>
</dbReference>
<comment type="caution">
    <text evidence="1">The sequence shown here is derived from an EMBL/GenBank/DDBJ whole genome shotgun (WGS) entry which is preliminary data.</text>
</comment>
<gene>
    <name evidence="1" type="ORF">PoB_007613100</name>
</gene>
<evidence type="ECO:0000313" key="1">
    <source>
        <dbReference type="EMBL" id="GFO49626.1"/>
    </source>
</evidence>
<proteinExistence type="predicted"/>
<accession>A0AAV4DZY3</accession>
<evidence type="ECO:0000313" key="2">
    <source>
        <dbReference type="Proteomes" id="UP000735302"/>
    </source>
</evidence>
<dbReference type="AlphaFoldDB" id="A0AAV4DZY3"/>
<name>A0AAV4DZY3_9GAST</name>